<proteinExistence type="predicted"/>
<name>A0A7Y2L5I6_9THEO</name>
<comment type="caution">
    <text evidence="1">The sequence shown here is derived from an EMBL/GenBank/DDBJ whole genome shotgun (WGS) entry which is preliminary data.</text>
</comment>
<dbReference type="Proteomes" id="UP000529861">
    <property type="component" value="Unassembled WGS sequence"/>
</dbReference>
<dbReference type="InterPro" id="IPR006944">
    <property type="entry name" value="Phage/GTA_portal"/>
</dbReference>
<dbReference type="InterPro" id="IPR006427">
    <property type="entry name" value="Portal_HK97"/>
</dbReference>
<dbReference type="RefSeq" id="WP_170270341.1">
    <property type="nucleotide sequence ID" value="NZ_JABEQB010000005.1"/>
</dbReference>
<sequence>MGIFRRSIENRDYTLSDPIIQQFLGITDTTNISPDKLKEATYFACMRIMTDTVAKLPLKLYQETDNGIKKVTNHYLYPLLKLRPNPYMSASDFWKTVEFNRLEWGHEIVYIDTQNGKITGLYPLEMSKVTIWVDNAGIIGNQNAIYYVYTDNAGNQYKLTEDEVLHFKGLTRNGIIGMSIKDYLSTIVDNAQSAQKYLNNYFKNGLFSRGLLQFTGDLSDDKIKIVQQKFEQMANGIQNAGRILPVPIGFSFQTISTSMADAQFWELNKLTIQQITAAFGIPLHMVNQLDKATYNNVAQQEEQFYRDTLLPILTMYEQELTYKLLTQKEIQAGFYFKFNVDAILRSDIETRYKAYSVAIQNGFMTPNEVRAKEELPSRPEGDVLIVNGNMQPLEQVGMAYRTKDYNTQQQQQNDNSDD</sequence>
<accession>A0A7Y2L5I6</accession>
<evidence type="ECO:0000313" key="1">
    <source>
        <dbReference type="EMBL" id="NNG66139.1"/>
    </source>
</evidence>
<protein>
    <submittedName>
        <fullName evidence="1">Phage portal protein</fullName>
    </submittedName>
</protein>
<organism evidence="1 2">
    <name type="scientific">Caldanaerobacter subterraneus</name>
    <dbReference type="NCBI Taxonomy" id="911092"/>
    <lineage>
        <taxon>Bacteria</taxon>
        <taxon>Bacillati</taxon>
        <taxon>Bacillota</taxon>
        <taxon>Clostridia</taxon>
        <taxon>Thermoanaerobacterales</taxon>
        <taxon>Thermoanaerobacteraceae</taxon>
        <taxon>Caldanaerobacter</taxon>
    </lineage>
</organism>
<dbReference type="AlphaFoldDB" id="A0A7Y2L5I6"/>
<dbReference type="NCBIfam" id="TIGR01537">
    <property type="entry name" value="portal_HK97"/>
    <property type="match status" value="1"/>
</dbReference>
<dbReference type="Pfam" id="PF04860">
    <property type="entry name" value="Phage_portal"/>
    <property type="match status" value="1"/>
</dbReference>
<gene>
    <name evidence="1" type="ORF">HKI81_02650</name>
</gene>
<dbReference type="EMBL" id="JABEQB010000005">
    <property type="protein sequence ID" value="NNG66139.1"/>
    <property type="molecule type" value="Genomic_DNA"/>
</dbReference>
<reference evidence="1 2" key="1">
    <citation type="submission" date="2020-04" db="EMBL/GenBank/DDBJ databases">
        <title>Draft genome sequence of Caldanaerobacter sunterraneus. strain 1523vc isolated from Griffin hot spring, Kamchatka, Russia.</title>
        <authorList>
            <person name="Toshchakov S.V."/>
            <person name="Podosokorskaya O.A."/>
            <person name="Kublanov I.V."/>
            <person name="Korzhenkov A."/>
            <person name="Patrushev M.V."/>
        </authorList>
    </citation>
    <scope>NUCLEOTIDE SEQUENCE [LARGE SCALE GENOMIC DNA]</scope>
    <source>
        <strain evidence="1 2">1523vc</strain>
    </source>
</reference>
<evidence type="ECO:0000313" key="2">
    <source>
        <dbReference type="Proteomes" id="UP000529861"/>
    </source>
</evidence>